<keyword evidence="3" id="KW-1185">Reference proteome</keyword>
<accession>A0A8T4GTZ8</accession>
<dbReference type="Proteomes" id="UP000823736">
    <property type="component" value="Unassembled WGS sequence"/>
</dbReference>
<comment type="caution">
    <text evidence="2">The sequence shown here is derived from an EMBL/GenBank/DDBJ whole genome shotgun (WGS) entry which is preliminary data.</text>
</comment>
<evidence type="ECO:0000259" key="1">
    <source>
        <dbReference type="Pfam" id="PF01609"/>
    </source>
</evidence>
<dbReference type="OrthoDB" id="110773at2157"/>
<evidence type="ECO:0000313" key="2">
    <source>
        <dbReference type="EMBL" id="MBP1986561.1"/>
    </source>
</evidence>
<proteinExistence type="predicted"/>
<protein>
    <submittedName>
        <fullName evidence="2">IS5 family transposase</fullName>
    </submittedName>
</protein>
<dbReference type="InterPro" id="IPR002559">
    <property type="entry name" value="Transposase_11"/>
</dbReference>
<evidence type="ECO:0000313" key="3">
    <source>
        <dbReference type="Proteomes" id="UP000823736"/>
    </source>
</evidence>
<gene>
    <name evidence="2" type="ORF">J2753_001055</name>
</gene>
<dbReference type="EMBL" id="JAGGLC010000002">
    <property type="protein sequence ID" value="MBP1986561.1"/>
    <property type="molecule type" value="Genomic_DNA"/>
</dbReference>
<dbReference type="NCBIfam" id="NF033579">
    <property type="entry name" value="transpos_IS5_2"/>
    <property type="match status" value="1"/>
</dbReference>
<dbReference type="Pfam" id="PF01609">
    <property type="entry name" value="DDE_Tnp_1"/>
    <property type="match status" value="1"/>
</dbReference>
<dbReference type="GO" id="GO:0003677">
    <property type="term" value="F:DNA binding"/>
    <property type="evidence" value="ECO:0007669"/>
    <property type="project" value="InterPro"/>
</dbReference>
<sequence>MSKISRFTSKAVSLAKNAVGGRGEAAAPEGGGGFADYAVVSLHCLRIYLAKPYREALDLLSEMPHILADIGLEDGDLPHHSTLVKAFDRLQMKIWRVLLRLSAQLHDTADHAAMDTTFFDRETASKHYCRRTNYRVQTVKTTALVDTKTQAVLDVHCTTEKRHDTQIGWQLARRNAGEIASLAADKGYDWMRLREKLREEGVRPLIKHREFRPIDCAHNARIDGSLYGQKALSETVFSTIKRTLGHAVSARVWYREFREIVLMCTVYNINRAVKQWNQTPSGDSPEPIVPI</sequence>
<dbReference type="GO" id="GO:0006313">
    <property type="term" value="P:DNA transposition"/>
    <property type="evidence" value="ECO:0007669"/>
    <property type="project" value="InterPro"/>
</dbReference>
<dbReference type="AlphaFoldDB" id="A0A8T4GTZ8"/>
<reference evidence="2" key="1">
    <citation type="submission" date="2021-03" db="EMBL/GenBank/DDBJ databases">
        <title>Genomic Encyclopedia of Type Strains, Phase IV (KMG-IV): sequencing the most valuable type-strain genomes for metagenomic binning, comparative biology and taxonomic classification.</title>
        <authorList>
            <person name="Goeker M."/>
        </authorList>
    </citation>
    <scope>NUCLEOTIDE SEQUENCE</scope>
    <source>
        <strain evidence="2">DSM 26232</strain>
    </source>
</reference>
<dbReference type="InterPro" id="IPR053520">
    <property type="entry name" value="Transposase_Tn903"/>
</dbReference>
<name>A0A8T4GTZ8_9EURY</name>
<dbReference type="RefSeq" id="WP_209490862.1">
    <property type="nucleotide sequence ID" value="NZ_JAGGLC010000002.1"/>
</dbReference>
<organism evidence="2 3">
    <name type="scientific">Halolamina salifodinae</name>
    <dbReference type="NCBI Taxonomy" id="1202767"/>
    <lineage>
        <taxon>Archaea</taxon>
        <taxon>Methanobacteriati</taxon>
        <taxon>Methanobacteriota</taxon>
        <taxon>Stenosarchaea group</taxon>
        <taxon>Halobacteria</taxon>
        <taxon>Halobacteriales</taxon>
        <taxon>Haloferacaceae</taxon>
    </lineage>
</organism>
<feature type="domain" description="Transposase IS4-like" evidence="1">
    <location>
        <begin position="110"/>
        <end position="269"/>
    </location>
</feature>
<dbReference type="GO" id="GO:0004803">
    <property type="term" value="F:transposase activity"/>
    <property type="evidence" value="ECO:0007669"/>
    <property type="project" value="InterPro"/>
</dbReference>